<keyword evidence="4" id="KW-0677">Repeat</keyword>
<dbReference type="EMBL" id="PNIM01000012">
    <property type="protein sequence ID" value="PMB75523.1"/>
    <property type="molecule type" value="Genomic_DNA"/>
</dbReference>
<dbReference type="GO" id="GO:0046872">
    <property type="term" value="F:metal ion binding"/>
    <property type="evidence" value="ECO:0007669"/>
    <property type="project" value="UniProtKB-KW"/>
</dbReference>
<dbReference type="EMBL" id="DSFH01000068">
    <property type="protein sequence ID" value="HEW64498.1"/>
    <property type="molecule type" value="Genomic_DNA"/>
</dbReference>
<comment type="caution">
    <text evidence="11">The sequence shown here is derived from an EMBL/GenBank/DDBJ whole genome shotgun (WGS) entry which is preliminary data.</text>
</comment>
<proteinExistence type="predicted"/>
<evidence type="ECO:0000256" key="7">
    <source>
        <dbReference type="ARBA" id="ARBA00023014"/>
    </source>
</evidence>
<dbReference type="Pfam" id="PF14697">
    <property type="entry name" value="Fer4_21"/>
    <property type="match status" value="1"/>
</dbReference>
<reference evidence="9" key="2">
    <citation type="journal article" date="2020" name="mSystems">
        <title>Genome- and Community-Level Interaction Insights into Carbon Utilization and Element Cycling Functions of Hydrothermarchaeota in Hydrothermal Sediment.</title>
        <authorList>
            <person name="Zhou Z."/>
            <person name="Liu Y."/>
            <person name="Xu W."/>
            <person name="Pan J."/>
            <person name="Luo Z.H."/>
            <person name="Li M."/>
        </authorList>
    </citation>
    <scope>NUCLEOTIDE SEQUENCE [LARGE SCALE GENOMIC DNA]</scope>
    <source>
        <strain evidence="9">SpSt-1261</strain>
    </source>
</reference>
<dbReference type="EMBL" id="JADEZV010000007">
    <property type="protein sequence ID" value="MBE9391768.1"/>
    <property type="molecule type" value="Genomic_DNA"/>
</dbReference>
<feature type="domain" description="4Fe-4S ferredoxin-type" evidence="8">
    <location>
        <begin position="32"/>
        <end position="61"/>
    </location>
</feature>
<dbReference type="OMA" id="CGNCILY"/>
<dbReference type="Proteomes" id="UP000886076">
    <property type="component" value="Unassembled WGS sequence"/>
</dbReference>
<evidence type="ECO:0000313" key="11">
    <source>
        <dbReference type="EMBL" id="PMB75523.1"/>
    </source>
</evidence>
<evidence type="ECO:0000256" key="3">
    <source>
        <dbReference type="ARBA" id="ARBA00022723"/>
    </source>
</evidence>
<dbReference type="InterPro" id="IPR017900">
    <property type="entry name" value="4Fe4S_Fe_S_CS"/>
</dbReference>
<keyword evidence="6" id="KW-0408">Iron</keyword>
<name>A0A2J6N2U1_9CREN</name>
<evidence type="ECO:0000256" key="4">
    <source>
        <dbReference type="ARBA" id="ARBA00022737"/>
    </source>
</evidence>
<sequence>MSNLKIIPSKSKLPISYPKEGAAGKTGEWRTERPIVDIKKCTRCMLCETYCPVNAIRVEKDTGATINYEYCKGCGICMNVCPVKAITMVPEQSSEVLK</sequence>
<dbReference type="NCBIfam" id="TIGR02179">
    <property type="entry name" value="PorD_KorD"/>
    <property type="match status" value="1"/>
</dbReference>
<dbReference type="PANTHER" id="PTHR43724">
    <property type="entry name" value="PYRUVATE SYNTHASE SUBUNIT PORD"/>
    <property type="match status" value="1"/>
</dbReference>
<dbReference type="RefSeq" id="WP_014557467.1">
    <property type="nucleotide sequence ID" value="NZ_DSFH01000068.1"/>
</dbReference>
<evidence type="ECO:0000256" key="1">
    <source>
        <dbReference type="ARBA" id="ARBA00001966"/>
    </source>
</evidence>
<reference evidence="10" key="3">
    <citation type="submission" date="2020-10" db="EMBL/GenBank/DDBJ databases">
        <title>Fervidococcus fontis strain 3639Fd - the first crenarchaeon capable of growth on lipids.</title>
        <authorList>
            <person name="Kochetkova T.V."/>
            <person name="Elcheninov A.G."/>
            <person name="Toschakov S.V."/>
            <person name="Kublanov I.V."/>
        </authorList>
    </citation>
    <scope>NUCLEOTIDE SEQUENCE</scope>
    <source>
        <strain evidence="10">3639Fd</strain>
    </source>
</reference>
<dbReference type="PANTHER" id="PTHR43724:SF1">
    <property type="entry name" value="PYRUVATE SYNTHASE SUBUNIT PORD"/>
    <property type="match status" value="1"/>
</dbReference>
<keyword evidence="5" id="KW-0813">Transport</keyword>
<dbReference type="PROSITE" id="PS00198">
    <property type="entry name" value="4FE4S_FER_1"/>
    <property type="match status" value="2"/>
</dbReference>
<evidence type="ECO:0000259" key="8">
    <source>
        <dbReference type="PROSITE" id="PS51379"/>
    </source>
</evidence>
<dbReference type="Proteomes" id="UP000237153">
    <property type="component" value="Unassembled WGS sequence"/>
</dbReference>
<dbReference type="GO" id="GO:0016625">
    <property type="term" value="F:oxidoreductase activity, acting on the aldehyde or oxo group of donors, iron-sulfur protein as acceptor"/>
    <property type="evidence" value="ECO:0007669"/>
    <property type="project" value="InterPro"/>
</dbReference>
<reference evidence="11 12" key="1">
    <citation type="submission" date="2018-01" db="EMBL/GenBank/DDBJ databases">
        <title>Metagenomic assembled genomes from two thermal pools in the Uzon Caldera, Kamchatka, Russia.</title>
        <authorList>
            <person name="Wilkins L."/>
            <person name="Ettinger C."/>
        </authorList>
    </citation>
    <scope>NUCLEOTIDE SEQUENCE [LARGE SCALE GENOMIC DNA]</scope>
    <source>
        <strain evidence="11">ZAV-06</strain>
    </source>
</reference>
<evidence type="ECO:0000256" key="2">
    <source>
        <dbReference type="ARBA" id="ARBA00022485"/>
    </source>
</evidence>
<evidence type="ECO:0000313" key="10">
    <source>
        <dbReference type="EMBL" id="MBE9391768.1"/>
    </source>
</evidence>
<dbReference type="Gene3D" id="3.30.70.20">
    <property type="match status" value="1"/>
</dbReference>
<dbReference type="GeneID" id="12449398"/>
<evidence type="ECO:0000256" key="6">
    <source>
        <dbReference type="ARBA" id="ARBA00023004"/>
    </source>
</evidence>
<comment type="cofactor">
    <cofactor evidence="1">
        <name>[4Fe-4S] cluster</name>
        <dbReference type="ChEBI" id="CHEBI:49883"/>
    </cofactor>
</comment>
<evidence type="ECO:0000256" key="5">
    <source>
        <dbReference type="ARBA" id="ARBA00022982"/>
    </source>
</evidence>
<dbReference type="Gene3D" id="3.30.70.3270">
    <property type="match status" value="1"/>
</dbReference>
<dbReference type="SUPFAM" id="SSF54862">
    <property type="entry name" value="4Fe-4S ferredoxins"/>
    <property type="match status" value="1"/>
</dbReference>
<organism evidence="11 12">
    <name type="scientific">Fervidicoccus fontis</name>
    <dbReference type="NCBI Taxonomy" id="683846"/>
    <lineage>
        <taxon>Archaea</taxon>
        <taxon>Thermoproteota</taxon>
        <taxon>Thermoprotei</taxon>
        <taxon>Fervidicoccales</taxon>
        <taxon>Fervidicoccaceae</taxon>
        <taxon>Fervidicoccus</taxon>
    </lineage>
</organism>
<dbReference type="Proteomes" id="UP000652307">
    <property type="component" value="Unassembled WGS sequence"/>
</dbReference>
<dbReference type="InterPro" id="IPR017896">
    <property type="entry name" value="4Fe4S_Fe-S-bd"/>
</dbReference>
<evidence type="ECO:0000313" key="9">
    <source>
        <dbReference type="EMBL" id="HEW64498.1"/>
    </source>
</evidence>
<feature type="domain" description="4Fe-4S ferredoxin-type" evidence="8">
    <location>
        <begin position="62"/>
        <end position="91"/>
    </location>
</feature>
<evidence type="ECO:0000313" key="12">
    <source>
        <dbReference type="Proteomes" id="UP000237153"/>
    </source>
</evidence>
<dbReference type="PROSITE" id="PS51379">
    <property type="entry name" value="4FE4S_FER_2"/>
    <property type="match status" value="2"/>
</dbReference>
<keyword evidence="7" id="KW-0411">Iron-sulfur</keyword>
<dbReference type="AlphaFoldDB" id="A0A2J6N2U1"/>
<keyword evidence="3" id="KW-0479">Metal-binding</keyword>
<protein>
    <submittedName>
        <fullName evidence="11">3-methyl-2-oxobutanoate dehydrogenase subunit delta</fullName>
    </submittedName>
    <submittedName>
        <fullName evidence="10">4Fe-4S binding protein</fullName>
    </submittedName>
    <submittedName>
        <fullName evidence="9">4Fe-4S dicluster domain-containing protein</fullName>
    </submittedName>
</protein>
<keyword evidence="5" id="KW-0249">Electron transport</keyword>
<accession>A0A2J6N2U1</accession>
<keyword evidence="2" id="KW-0004">4Fe-4S</keyword>
<dbReference type="GO" id="GO:0051539">
    <property type="term" value="F:4 iron, 4 sulfur cluster binding"/>
    <property type="evidence" value="ECO:0007669"/>
    <property type="project" value="UniProtKB-KW"/>
</dbReference>
<gene>
    <name evidence="11" type="ORF">C0188_02720</name>
    <name evidence="9" type="ORF">ENO39_05550</name>
    <name evidence="10" type="ORF">IOK49_06780</name>
</gene>
<dbReference type="InterPro" id="IPR011898">
    <property type="entry name" value="PorD_KorD"/>
</dbReference>